<reference evidence="2" key="1">
    <citation type="submission" date="2014-01" db="EMBL/GenBank/DDBJ databases">
        <title>The genome of the white-rot fungus Pycnoporus cinnabarinus: a basidiomycete model with a versatile arsenal for lignocellulosic biomass breakdown.</title>
        <authorList>
            <person name="Levasseur A."/>
            <person name="Lomascolo A."/>
            <person name="Ruiz-Duenas F.J."/>
            <person name="Uzan E."/>
            <person name="Piumi F."/>
            <person name="Kues U."/>
            <person name="Ram A.F.J."/>
            <person name="Murat C."/>
            <person name="Haon M."/>
            <person name="Benoit I."/>
            <person name="Arfi Y."/>
            <person name="Chevret D."/>
            <person name="Drula E."/>
            <person name="Kwon M.J."/>
            <person name="Gouret P."/>
            <person name="Lesage-Meessen L."/>
            <person name="Lombard V."/>
            <person name="Mariette J."/>
            <person name="Noirot C."/>
            <person name="Park J."/>
            <person name="Patyshakuliyeva A."/>
            <person name="Wieneger R.A.B."/>
            <person name="Wosten H.A.B."/>
            <person name="Martin F."/>
            <person name="Coutinho P.M."/>
            <person name="de Vries R."/>
            <person name="Martinez A.T."/>
            <person name="Klopp C."/>
            <person name="Pontarotti P."/>
            <person name="Henrissat B."/>
            <person name="Record E."/>
        </authorList>
    </citation>
    <scope>NUCLEOTIDE SEQUENCE [LARGE SCALE GENOMIC DNA]</scope>
    <source>
        <strain evidence="2">BRFM137</strain>
    </source>
</reference>
<evidence type="ECO:0000256" key="1">
    <source>
        <dbReference type="SAM" id="MobiDB-lite"/>
    </source>
</evidence>
<organism evidence="2 3">
    <name type="scientific">Pycnoporus cinnabarinus</name>
    <name type="common">Cinnabar-red polypore</name>
    <name type="synonym">Trametes cinnabarina</name>
    <dbReference type="NCBI Taxonomy" id="5643"/>
    <lineage>
        <taxon>Eukaryota</taxon>
        <taxon>Fungi</taxon>
        <taxon>Dikarya</taxon>
        <taxon>Basidiomycota</taxon>
        <taxon>Agaricomycotina</taxon>
        <taxon>Agaricomycetes</taxon>
        <taxon>Polyporales</taxon>
        <taxon>Polyporaceae</taxon>
        <taxon>Trametes</taxon>
    </lineage>
</organism>
<feature type="compositionally biased region" description="Polar residues" evidence="1">
    <location>
        <begin position="1"/>
        <end position="14"/>
    </location>
</feature>
<dbReference type="HOGENOM" id="CLU_1066125_0_0_1"/>
<sequence>MSHSQPTTDQQAARKTTRRGEIVYDTQSILGRKRGLVAASAHTFENVKLTKQWELDHVIPLSLALPPRRPIPPSNIREDRAVLRHRRRLLPRLSELPGSLERLPESSSAPKAPPNSSTHSAPTSTPNPGTDTIVTEPPLLHPELVLLVQQLYYDERQEALTPPQATQLWSSHKSQHRHKPSLHWHLHLNTSLAGQNVLLLQAHPIPWRCHRRPTMSLNGKLPIPLSACAKPWQARRRRRFSTSLTGQRMLLLRPGPSSWRL</sequence>
<accession>A0A060SI85</accession>
<dbReference type="Proteomes" id="UP000029665">
    <property type="component" value="Unassembled WGS sequence"/>
</dbReference>
<feature type="region of interest" description="Disordered" evidence="1">
    <location>
        <begin position="94"/>
        <end position="136"/>
    </location>
</feature>
<dbReference type="AlphaFoldDB" id="A0A060SI85"/>
<evidence type="ECO:0000313" key="3">
    <source>
        <dbReference type="Proteomes" id="UP000029665"/>
    </source>
</evidence>
<feature type="compositionally biased region" description="Polar residues" evidence="1">
    <location>
        <begin position="118"/>
        <end position="133"/>
    </location>
</feature>
<keyword evidence="3" id="KW-1185">Reference proteome</keyword>
<dbReference type="EMBL" id="CCBP010000110">
    <property type="protein sequence ID" value="CDO72148.1"/>
    <property type="molecule type" value="Genomic_DNA"/>
</dbReference>
<proteinExistence type="predicted"/>
<name>A0A060SI85_PYCCI</name>
<protein>
    <submittedName>
        <fullName evidence="2">Uncharacterized protein</fullName>
    </submittedName>
</protein>
<comment type="caution">
    <text evidence="2">The sequence shown here is derived from an EMBL/GenBank/DDBJ whole genome shotgun (WGS) entry which is preliminary data.</text>
</comment>
<gene>
    <name evidence="2" type="ORF">BN946_scf184962.g91</name>
</gene>
<feature type="compositionally biased region" description="Low complexity" evidence="1">
    <location>
        <begin position="94"/>
        <end position="117"/>
    </location>
</feature>
<evidence type="ECO:0000313" key="2">
    <source>
        <dbReference type="EMBL" id="CDO72148.1"/>
    </source>
</evidence>
<feature type="region of interest" description="Disordered" evidence="1">
    <location>
        <begin position="1"/>
        <end position="20"/>
    </location>
</feature>